<proteinExistence type="predicted"/>
<evidence type="ECO:0000313" key="1">
    <source>
        <dbReference type="EMBL" id="VEL10595.1"/>
    </source>
</evidence>
<evidence type="ECO:0000313" key="2">
    <source>
        <dbReference type="Proteomes" id="UP000784294"/>
    </source>
</evidence>
<reference evidence="1" key="1">
    <citation type="submission" date="2018-11" db="EMBL/GenBank/DDBJ databases">
        <authorList>
            <consortium name="Pathogen Informatics"/>
        </authorList>
    </citation>
    <scope>NUCLEOTIDE SEQUENCE</scope>
</reference>
<dbReference type="EMBL" id="CAAALY010009444">
    <property type="protein sequence ID" value="VEL10595.1"/>
    <property type="molecule type" value="Genomic_DNA"/>
</dbReference>
<dbReference type="AlphaFoldDB" id="A0A3S5A322"/>
<protein>
    <submittedName>
        <fullName evidence="1">Uncharacterized protein</fullName>
    </submittedName>
</protein>
<accession>A0A3S5A322</accession>
<sequence length="127" mass="14099">MQCPLCRTLVGSSYPNELFRASTVSFCRCFKVHPIHDWSQSSAIASDSNRPSVTQPDHANGIRQTIEHMRCIHPISFGGDKETTGSRLPTIIRVHMTFPLQFTQHPLRDSNPTCARAAYNVATSVTG</sequence>
<comment type="caution">
    <text evidence="1">The sequence shown here is derived from an EMBL/GenBank/DDBJ whole genome shotgun (WGS) entry which is preliminary data.</text>
</comment>
<organism evidence="1 2">
    <name type="scientific">Protopolystoma xenopodis</name>
    <dbReference type="NCBI Taxonomy" id="117903"/>
    <lineage>
        <taxon>Eukaryota</taxon>
        <taxon>Metazoa</taxon>
        <taxon>Spiralia</taxon>
        <taxon>Lophotrochozoa</taxon>
        <taxon>Platyhelminthes</taxon>
        <taxon>Monogenea</taxon>
        <taxon>Polyopisthocotylea</taxon>
        <taxon>Polystomatidea</taxon>
        <taxon>Polystomatidae</taxon>
        <taxon>Protopolystoma</taxon>
    </lineage>
</organism>
<gene>
    <name evidence="1" type="ORF">PXEA_LOCUS4035</name>
</gene>
<keyword evidence="2" id="KW-1185">Reference proteome</keyword>
<name>A0A3S5A322_9PLAT</name>
<dbReference type="Proteomes" id="UP000784294">
    <property type="component" value="Unassembled WGS sequence"/>
</dbReference>